<evidence type="ECO:0000313" key="2">
    <source>
        <dbReference type="EMBL" id="GMT13661.1"/>
    </source>
</evidence>
<feature type="non-terminal residue" evidence="2">
    <location>
        <position position="1"/>
    </location>
</feature>
<feature type="compositionally biased region" description="Gly residues" evidence="1">
    <location>
        <begin position="1"/>
        <end position="22"/>
    </location>
</feature>
<dbReference type="EMBL" id="BTSY01000002">
    <property type="protein sequence ID" value="GMT13661.1"/>
    <property type="molecule type" value="Genomic_DNA"/>
</dbReference>
<proteinExistence type="predicted"/>
<dbReference type="AlphaFoldDB" id="A0AAV5V2S6"/>
<name>A0AAV5V2S6_9BILA</name>
<gene>
    <name evidence="2" type="ORF">PFISCL1PPCAC_4958</name>
</gene>
<keyword evidence="3" id="KW-1185">Reference proteome</keyword>
<evidence type="ECO:0000313" key="3">
    <source>
        <dbReference type="Proteomes" id="UP001432322"/>
    </source>
</evidence>
<organism evidence="2 3">
    <name type="scientific">Pristionchus fissidentatus</name>
    <dbReference type="NCBI Taxonomy" id="1538716"/>
    <lineage>
        <taxon>Eukaryota</taxon>
        <taxon>Metazoa</taxon>
        <taxon>Ecdysozoa</taxon>
        <taxon>Nematoda</taxon>
        <taxon>Chromadorea</taxon>
        <taxon>Rhabditida</taxon>
        <taxon>Rhabditina</taxon>
        <taxon>Diplogasteromorpha</taxon>
        <taxon>Diplogasteroidea</taxon>
        <taxon>Neodiplogasteridae</taxon>
        <taxon>Pristionchus</taxon>
    </lineage>
</organism>
<sequence length="82" mass="7889">GGGGGGSRGGAGDGCGSSGGDLEGGEVERVVHHLGGGLRGISVHNRGLAVHCSLGSEEGLSRAQRGPGWRSPIGGRSGRGSE</sequence>
<comment type="caution">
    <text evidence="2">The sequence shown here is derived from an EMBL/GenBank/DDBJ whole genome shotgun (WGS) entry which is preliminary data.</text>
</comment>
<protein>
    <submittedName>
        <fullName evidence="2">Uncharacterized protein</fullName>
    </submittedName>
</protein>
<accession>A0AAV5V2S6</accession>
<reference evidence="2" key="1">
    <citation type="submission" date="2023-10" db="EMBL/GenBank/DDBJ databases">
        <title>Genome assembly of Pristionchus species.</title>
        <authorList>
            <person name="Yoshida K."/>
            <person name="Sommer R.J."/>
        </authorList>
    </citation>
    <scope>NUCLEOTIDE SEQUENCE</scope>
    <source>
        <strain evidence="2">RS5133</strain>
    </source>
</reference>
<feature type="region of interest" description="Disordered" evidence="1">
    <location>
        <begin position="1"/>
        <end position="26"/>
    </location>
</feature>
<feature type="region of interest" description="Disordered" evidence="1">
    <location>
        <begin position="57"/>
        <end position="82"/>
    </location>
</feature>
<evidence type="ECO:0000256" key="1">
    <source>
        <dbReference type="SAM" id="MobiDB-lite"/>
    </source>
</evidence>
<feature type="compositionally biased region" description="Low complexity" evidence="1">
    <location>
        <begin position="65"/>
        <end position="74"/>
    </location>
</feature>
<dbReference type="Proteomes" id="UP001432322">
    <property type="component" value="Unassembled WGS sequence"/>
</dbReference>